<gene>
    <name evidence="1" type="ORF">SHERM_29066</name>
</gene>
<dbReference type="AlphaFoldDB" id="A0A9N7NG31"/>
<keyword evidence="2" id="KW-1185">Reference proteome</keyword>
<name>A0A9N7NG31_STRHE</name>
<proteinExistence type="predicted"/>
<evidence type="ECO:0000313" key="1">
    <source>
        <dbReference type="EMBL" id="CAA0833810.1"/>
    </source>
</evidence>
<reference evidence="1" key="1">
    <citation type="submission" date="2019-12" db="EMBL/GenBank/DDBJ databases">
        <authorList>
            <person name="Scholes J."/>
        </authorList>
    </citation>
    <scope>NUCLEOTIDE SEQUENCE</scope>
</reference>
<comment type="caution">
    <text evidence="1">The sequence shown here is derived from an EMBL/GenBank/DDBJ whole genome shotgun (WGS) entry which is preliminary data.</text>
</comment>
<accession>A0A9N7NG31</accession>
<dbReference type="Proteomes" id="UP001153555">
    <property type="component" value="Unassembled WGS sequence"/>
</dbReference>
<dbReference type="EMBL" id="CACSLK010027842">
    <property type="protein sequence ID" value="CAA0833810.1"/>
    <property type="molecule type" value="Genomic_DNA"/>
</dbReference>
<sequence>MGVFSPMFALLKPTFSLPLRPLPLARRLPSKAERSPTDIFLHPTALAQERSISQQISLNKQEVAKRHLLFNWSYSEALRSEAATGGGQLFFRDFSNPLFSYERKLP</sequence>
<evidence type="ECO:0000313" key="2">
    <source>
        <dbReference type="Proteomes" id="UP001153555"/>
    </source>
</evidence>
<dbReference type="OrthoDB" id="1694535at2759"/>
<protein>
    <submittedName>
        <fullName evidence="1">Uncharacterized protein</fullName>
    </submittedName>
</protein>
<organism evidence="1 2">
    <name type="scientific">Striga hermonthica</name>
    <name type="common">Purple witchweed</name>
    <name type="synonym">Buchnera hermonthica</name>
    <dbReference type="NCBI Taxonomy" id="68872"/>
    <lineage>
        <taxon>Eukaryota</taxon>
        <taxon>Viridiplantae</taxon>
        <taxon>Streptophyta</taxon>
        <taxon>Embryophyta</taxon>
        <taxon>Tracheophyta</taxon>
        <taxon>Spermatophyta</taxon>
        <taxon>Magnoliopsida</taxon>
        <taxon>eudicotyledons</taxon>
        <taxon>Gunneridae</taxon>
        <taxon>Pentapetalae</taxon>
        <taxon>asterids</taxon>
        <taxon>lamiids</taxon>
        <taxon>Lamiales</taxon>
        <taxon>Orobanchaceae</taxon>
        <taxon>Buchnereae</taxon>
        <taxon>Striga</taxon>
    </lineage>
</organism>